<name>A0A511ZFT7_9BACI</name>
<dbReference type="SUPFAM" id="SSF52794">
    <property type="entry name" value="PTS system IIB component-like"/>
    <property type="match status" value="1"/>
</dbReference>
<dbReference type="InterPro" id="IPR036095">
    <property type="entry name" value="PTS_EIIB-like_sf"/>
</dbReference>
<evidence type="ECO:0000256" key="9">
    <source>
        <dbReference type="ARBA" id="ARBA00041175"/>
    </source>
</evidence>
<dbReference type="OrthoDB" id="369398at2"/>
<evidence type="ECO:0000256" key="1">
    <source>
        <dbReference type="ARBA" id="ARBA00004496"/>
    </source>
</evidence>
<evidence type="ECO:0000259" key="12">
    <source>
        <dbReference type="PROSITE" id="PS51099"/>
    </source>
</evidence>
<dbReference type="GO" id="GO:0009401">
    <property type="term" value="P:phosphoenolpyruvate-dependent sugar phosphotransferase system"/>
    <property type="evidence" value="ECO:0007669"/>
    <property type="project" value="UniProtKB-KW"/>
</dbReference>
<reference evidence="14 15" key="1">
    <citation type="submission" date="2019-07" db="EMBL/GenBank/DDBJ databases">
        <title>Whole genome shotgun sequence of Oceanobacillus sojae NBRC 105379.</title>
        <authorList>
            <person name="Hosoyama A."/>
            <person name="Uohara A."/>
            <person name="Ohji S."/>
            <person name="Ichikawa N."/>
        </authorList>
    </citation>
    <scope>NUCLEOTIDE SEQUENCE [LARGE SCALE GENOMIC DNA]</scope>
    <source>
        <strain evidence="14 15">NBRC 105379</strain>
    </source>
</reference>
<protein>
    <recommendedName>
        <fullName evidence="9">Ascorbate-specific PTS system EIIA component</fullName>
    </recommendedName>
    <alternativeName>
        <fullName evidence="10">Ascorbate-specific phosphotransferase enzyme IIA component</fullName>
    </alternativeName>
</protein>
<dbReference type="InterPro" id="IPR016152">
    <property type="entry name" value="PTrfase/Anion_transptr"/>
</dbReference>
<evidence type="ECO:0000259" key="13">
    <source>
        <dbReference type="PROSITE" id="PS51372"/>
    </source>
</evidence>
<evidence type="ECO:0000256" key="7">
    <source>
        <dbReference type="ARBA" id="ARBA00022777"/>
    </source>
</evidence>
<dbReference type="SUPFAM" id="SSF55804">
    <property type="entry name" value="Phoshotransferase/anion transport protein"/>
    <property type="match status" value="1"/>
</dbReference>
<comment type="caution">
    <text evidence="14">The sequence shown here is derived from an EMBL/GenBank/DDBJ whole genome shotgun (WGS) entry which is preliminary data.</text>
</comment>
<dbReference type="InterPro" id="IPR051351">
    <property type="entry name" value="Ascorbate-PTS_EIIA_comp"/>
</dbReference>
<dbReference type="PANTHER" id="PTHR36203:SF1">
    <property type="entry name" value="ASCORBATE-SPECIFIC PTS SYSTEM EIIA COMPONENT"/>
    <property type="match status" value="1"/>
</dbReference>
<accession>A0A511ZFT7</accession>
<evidence type="ECO:0000259" key="11">
    <source>
        <dbReference type="PROSITE" id="PS51094"/>
    </source>
</evidence>
<dbReference type="Pfam" id="PF00874">
    <property type="entry name" value="PRD"/>
    <property type="match status" value="1"/>
</dbReference>
<keyword evidence="15" id="KW-1185">Reference proteome</keyword>
<keyword evidence="7" id="KW-0418">Kinase</keyword>
<dbReference type="RefSeq" id="WP_147209308.1">
    <property type="nucleotide sequence ID" value="NZ_BJYM01000003.1"/>
</dbReference>
<dbReference type="GO" id="GO:0005737">
    <property type="term" value="C:cytoplasm"/>
    <property type="evidence" value="ECO:0007669"/>
    <property type="project" value="UniProtKB-SubCell"/>
</dbReference>
<evidence type="ECO:0000256" key="2">
    <source>
        <dbReference type="ARBA" id="ARBA00022448"/>
    </source>
</evidence>
<evidence type="ECO:0000256" key="10">
    <source>
        <dbReference type="ARBA" id="ARBA00042072"/>
    </source>
</evidence>
<keyword evidence="3" id="KW-0963">Cytoplasm</keyword>
<comment type="function">
    <text evidence="8">The phosphoenolpyruvate-dependent sugar phosphotransferase system (sugar PTS), a major carbohydrate active transport system, catalyzes the phosphorylation of incoming sugar substrates concomitantly with their translocation across the cell membrane. The enzyme II UlaABC PTS system is involved in ascorbate transport.</text>
</comment>
<dbReference type="InterPro" id="IPR036634">
    <property type="entry name" value="PRD_sf"/>
</dbReference>
<dbReference type="GO" id="GO:0006355">
    <property type="term" value="P:regulation of DNA-templated transcription"/>
    <property type="evidence" value="ECO:0007669"/>
    <property type="project" value="InterPro"/>
</dbReference>
<evidence type="ECO:0000313" key="15">
    <source>
        <dbReference type="Proteomes" id="UP000321558"/>
    </source>
</evidence>
<dbReference type="AlphaFoldDB" id="A0A511ZFT7"/>
<dbReference type="CDD" id="cd05568">
    <property type="entry name" value="PTS_IIB_bgl_like"/>
    <property type="match status" value="1"/>
</dbReference>
<dbReference type="SUPFAM" id="SSF63520">
    <property type="entry name" value="PTS-regulatory domain, PRD"/>
    <property type="match status" value="1"/>
</dbReference>
<keyword evidence="2" id="KW-0813">Transport</keyword>
<dbReference type="PROSITE" id="PS51094">
    <property type="entry name" value="PTS_EIIA_TYPE_2"/>
    <property type="match status" value="1"/>
</dbReference>
<dbReference type="PROSITE" id="PS51099">
    <property type="entry name" value="PTS_EIIB_TYPE_2"/>
    <property type="match status" value="1"/>
</dbReference>
<dbReference type="Proteomes" id="UP000321558">
    <property type="component" value="Unassembled WGS sequence"/>
</dbReference>
<evidence type="ECO:0000313" key="14">
    <source>
        <dbReference type="EMBL" id="GEN86297.1"/>
    </source>
</evidence>
<evidence type="ECO:0000256" key="4">
    <source>
        <dbReference type="ARBA" id="ARBA00022553"/>
    </source>
</evidence>
<evidence type="ECO:0000256" key="8">
    <source>
        <dbReference type="ARBA" id="ARBA00037387"/>
    </source>
</evidence>
<keyword evidence="14" id="KW-0762">Sugar transport</keyword>
<feature type="domain" description="PRD" evidence="13">
    <location>
        <begin position="284"/>
        <end position="396"/>
    </location>
</feature>
<dbReference type="Pfam" id="PF00359">
    <property type="entry name" value="PTS_EIIA_2"/>
    <property type="match status" value="1"/>
</dbReference>
<gene>
    <name evidence="14" type="ORF">OSO01_10360</name>
</gene>
<dbReference type="Gene3D" id="3.40.930.10">
    <property type="entry name" value="Mannitol-specific EII, Chain A"/>
    <property type="match status" value="1"/>
</dbReference>
<dbReference type="PROSITE" id="PS51372">
    <property type="entry name" value="PRD_2"/>
    <property type="match status" value="1"/>
</dbReference>
<dbReference type="EMBL" id="BJYM01000003">
    <property type="protein sequence ID" value="GEN86297.1"/>
    <property type="molecule type" value="Genomic_DNA"/>
</dbReference>
<keyword evidence="4" id="KW-0597">Phosphoprotein</keyword>
<dbReference type="InterPro" id="IPR011608">
    <property type="entry name" value="PRD"/>
</dbReference>
<evidence type="ECO:0000256" key="5">
    <source>
        <dbReference type="ARBA" id="ARBA00022679"/>
    </source>
</evidence>
<organism evidence="14 15">
    <name type="scientific">Oceanobacillus sojae</name>
    <dbReference type="NCBI Taxonomy" id="582851"/>
    <lineage>
        <taxon>Bacteria</taxon>
        <taxon>Bacillati</taxon>
        <taxon>Bacillota</taxon>
        <taxon>Bacilli</taxon>
        <taxon>Bacillales</taxon>
        <taxon>Bacillaceae</taxon>
        <taxon>Oceanobacillus</taxon>
    </lineage>
</organism>
<feature type="domain" description="PTS EIIB type-2" evidence="12">
    <location>
        <begin position="401"/>
        <end position="488"/>
    </location>
</feature>
<proteinExistence type="predicted"/>
<keyword evidence="6" id="KW-0598">Phosphotransferase system</keyword>
<dbReference type="Gene3D" id="1.10.1790.10">
    <property type="entry name" value="PRD domain"/>
    <property type="match status" value="1"/>
</dbReference>
<evidence type="ECO:0000256" key="6">
    <source>
        <dbReference type="ARBA" id="ARBA00022683"/>
    </source>
</evidence>
<sequence length="690" mass="80550">MHLDDRSKALIQEVFVNSGLKVKDLSRKYGLSRGQIDYSFKKINDWLEDNGFPPIKKDSRGFFVGDPKHQTLFLKEGKELTPDYIFSSEERALLICFILLTKTGDISLIHLTSELEVSKNTVLADLKKAQEIVRFYNLQIHYSRVEGYDMKGDEWNIRCLLLEVIDRIQRTSNGSQRLEVYGHLARDEINRMQDIIEHCESKMNIRFTDEKHNLLPYVFVCIIRRIQQGNMLNNGEIDFSQENVYNIILDLLEMEELISNADLSFLTLQILTANLTFSTEPDWSTDTAMMEGLRQMIQNFERISCTVFLDKEELLKKLWLHLKPAYYRIKFGLTQNHQVDEKYFHQIFQDEYRELHHLVKKSIHSLEKVIGYSIPESESIYFTILIGGWMERQGDSLRHRIKAIVVCPNGVSVSKLMKSTLDQLFPEFVFLEALSIREFYKFDIEYDIVFSPVYLNTDKKLFIVEPFISNEVKKQLRNQVMQTVYGFTPQSIDIEELMKIVGNNTDIQNKSKLKRELSMYLKREQSHETAIYEDEQPRLIELLRPDHIVIRSEVGSWREAIEIAAEPLLNKGIITQQYIKKMIELHDIDRPYIIYGTDIAIPHATPEDGVNDLGMSMLKLQKGVSISSSQSIRLIIIIAPINKKKHLRALLEISKLSELKPEIEEIIRASHVEDIYHCLELYSNQEKLQL</sequence>
<feature type="domain" description="PTS EIIA type-2" evidence="11">
    <location>
        <begin position="541"/>
        <end position="682"/>
    </location>
</feature>
<dbReference type="PANTHER" id="PTHR36203">
    <property type="entry name" value="ASCORBATE-SPECIFIC PTS SYSTEM EIIA COMPONENT"/>
    <property type="match status" value="1"/>
</dbReference>
<comment type="subcellular location">
    <subcellularLocation>
        <location evidence="1">Cytoplasm</location>
    </subcellularLocation>
</comment>
<evidence type="ECO:0000256" key="3">
    <source>
        <dbReference type="ARBA" id="ARBA00022490"/>
    </source>
</evidence>
<dbReference type="GO" id="GO:0016301">
    <property type="term" value="F:kinase activity"/>
    <property type="evidence" value="ECO:0007669"/>
    <property type="project" value="UniProtKB-KW"/>
</dbReference>
<keyword evidence="5" id="KW-0808">Transferase</keyword>
<dbReference type="GO" id="GO:0008982">
    <property type="term" value="F:protein-N(PI)-phosphohistidine-sugar phosphotransferase activity"/>
    <property type="evidence" value="ECO:0007669"/>
    <property type="project" value="InterPro"/>
</dbReference>
<dbReference type="InterPro" id="IPR013011">
    <property type="entry name" value="PTS_EIIB_2"/>
</dbReference>
<dbReference type="InterPro" id="IPR002178">
    <property type="entry name" value="PTS_EIIA_type-2_dom"/>
</dbReference>